<dbReference type="PROSITE" id="PS50262">
    <property type="entry name" value="G_PROTEIN_RECEP_F1_2"/>
    <property type="match status" value="1"/>
</dbReference>
<feature type="region of interest" description="Disordered" evidence="10">
    <location>
        <begin position="395"/>
        <end position="421"/>
    </location>
</feature>
<keyword evidence="7 9" id="KW-0675">Receptor</keyword>
<dbReference type="Gene3D" id="1.20.1070.10">
    <property type="entry name" value="Rhodopsin 7-helix transmembrane proteins"/>
    <property type="match status" value="1"/>
</dbReference>
<reference evidence="13" key="1">
    <citation type="submission" date="2022-11" db="EMBL/GenBank/DDBJ databases">
        <title>Centuries of genome instability and evolution in soft-shell clam transmissible cancer (bioRxiv).</title>
        <authorList>
            <person name="Hart S.F.M."/>
            <person name="Yonemitsu M.A."/>
            <person name="Giersch R.M."/>
            <person name="Beal B.F."/>
            <person name="Arriagada G."/>
            <person name="Davis B.W."/>
            <person name="Ostrander E.A."/>
            <person name="Goff S.P."/>
            <person name="Metzger M.J."/>
        </authorList>
    </citation>
    <scope>NUCLEOTIDE SEQUENCE</scope>
    <source>
        <strain evidence="13">MELC-2E11</strain>
        <tissue evidence="13">Siphon/mantle</tissue>
    </source>
</reference>
<accession>A0ABY7DIZ2</accession>
<feature type="compositionally biased region" description="Polar residues" evidence="10">
    <location>
        <begin position="401"/>
        <end position="421"/>
    </location>
</feature>
<dbReference type="PRINTS" id="PR00237">
    <property type="entry name" value="GPCRRHODOPSN"/>
</dbReference>
<evidence type="ECO:0000256" key="5">
    <source>
        <dbReference type="ARBA" id="ARBA00023040"/>
    </source>
</evidence>
<feature type="transmembrane region" description="Helical" evidence="11">
    <location>
        <begin position="342"/>
        <end position="362"/>
    </location>
</feature>
<evidence type="ECO:0000256" key="8">
    <source>
        <dbReference type="ARBA" id="ARBA00023224"/>
    </source>
</evidence>
<dbReference type="SMART" id="SM01381">
    <property type="entry name" value="7TM_GPCR_Srsx"/>
    <property type="match status" value="1"/>
</dbReference>
<organism evidence="13 14">
    <name type="scientific">Mya arenaria</name>
    <name type="common">Soft-shell clam</name>
    <dbReference type="NCBI Taxonomy" id="6604"/>
    <lineage>
        <taxon>Eukaryota</taxon>
        <taxon>Metazoa</taxon>
        <taxon>Spiralia</taxon>
        <taxon>Lophotrochozoa</taxon>
        <taxon>Mollusca</taxon>
        <taxon>Bivalvia</taxon>
        <taxon>Autobranchia</taxon>
        <taxon>Heteroconchia</taxon>
        <taxon>Euheterodonta</taxon>
        <taxon>Imparidentia</taxon>
        <taxon>Neoheterodontei</taxon>
        <taxon>Myida</taxon>
        <taxon>Myoidea</taxon>
        <taxon>Myidae</taxon>
        <taxon>Mya</taxon>
    </lineage>
</organism>
<feature type="transmembrane region" description="Helical" evidence="11">
    <location>
        <begin position="197"/>
        <end position="218"/>
    </location>
</feature>
<gene>
    <name evidence="13" type="ORF">MAR_029266</name>
</gene>
<feature type="transmembrane region" description="Helical" evidence="11">
    <location>
        <begin position="159"/>
        <end position="176"/>
    </location>
</feature>
<dbReference type="InterPro" id="IPR000611">
    <property type="entry name" value="NPY_rcpt"/>
</dbReference>
<dbReference type="PRINTS" id="PR01012">
    <property type="entry name" value="NRPEPTIDEYR"/>
</dbReference>
<keyword evidence="14" id="KW-1185">Reference proteome</keyword>
<evidence type="ECO:0000256" key="11">
    <source>
        <dbReference type="SAM" id="Phobius"/>
    </source>
</evidence>
<dbReference type="PANTHER" id="PTHR45695:SF9">
    <property type="entry name" value="LEUCOKININ RECEPTOR"/>
    <property type="match status" value="1"/>
</dbReference>
<evidence type="ECO:0000256" key="7">
    <source>
        <dbReference type="ARBA" id="ARBA00023170"/>
    </source>
</evidence>
<keyword evidence="5 9" id="KW-0297">G-protein coupled receptor</keyword>
<dbReference type="Pfam" id="PF00001">
    <property type="entry name" value="7tm_1"/>
    <property type="match status" value="1"/>
</dbReference>
<dbReference type="EMBL" id="CP111013">
    <property type="protein sequence ID" value="WAQ96576.1"/>
    <property type="molecule type" value="Genomic_DNA"/>
</dbReference>
<keyword evidence="8 9" id="KW-0807">Transducer</keyword>
<evidence type="ECO:0000256" key="9">
    <source>
        <dbReference type="RuleBase" id="RU000688"/>
    </source>
</evidence>
<feature type="transmembrane region" description="Helical" evidence="11">
    <location>
        <begin position="301"/>
        <end position="322"/>
    </location>
</feature>
<comment type="subcellular location">
    <subcellularLocation>
        <location evidence="1">Membrane</location>
        <topology evidence="1">Multi-pass membrane protein</topology>
    </subcellularLocation>
</comment>
<dbReference type="PANTHER" id="PTHR45695">
    <property type="entry name" value="LEUCOKININ RECEPTOR-RELATED"/>
    <property type="match status" value="1"/>
</dbReference>
<comment type="similarity">
    <text evidence="2 9">Belongs to the G-protein coupled receptor 1 family.</text>
</comment>
<evidence type="ECO:0000256" key="10">
    <source>
        <dbReference type="SAM" id="MobiDB-lite"/>
    </source>
</evidence>
<dbReference type="InterPro" id="IPR000276">
    <property type="entry name" value="GPCR_Rhodpsn"/>
</dbReference>
<evidence type="ECO:0000256" key="3">
    <source>
        <dbReference type="ARBA" id="ARBA00022692"/>
    </source>
</evidence>
<evidence type="ECO:0000256" key="2">
    <source>
        <dbReference type="ARBA" id="ARBA00010663"/>
    </source>
</evidence>
<protein>
    <submittedName>
        <fullName evidence="13">QRFPR-like protein</fullName>
    </submittedName>
</protein>
<keyword evidence="6 11" id="KW-0472">Membrane</keyword>
<feature type="domain" description="G-protein coupled receptors family 1 profile" evidence="12">
    <location>
        <begin position="97"/>
        <end position="359"/>
    </location>
</feature>
<feature type="transmembrane region" description="Helical" evidence="11">
    <location>
        <begin position="117"/>
        <end position="139"/>
    </location>
</feature>
<keyword evidence="3 9" id="KW-0812">Transmembrane</keyword>
<dbReference type="Proteomes" id="UP001164746">
    <property type="component" value="Chromosome 2"/>
</dbReference>
<evidence type="ECO:0000313" key="14">
    <source>
        <dbReference type="Proteomes" id="UP001164746"/>
    </source>
</evidence>
<evidence type="ECO:0000256" key="4">
    <source>
        <dbReference type="ARBA" id="ARBA00022989"/>
    </source>
</evidence>
<dbReference type="PROSITE" id="PS00237">
    <property type="entry name" value="G_PROTEIN_RECEP_F1_1"/>
    <property type="match status" value="1"/>
</dbReference>
<feature type="transmembrane region" description="Helical" evidence="11">
    <location>
        <begin position="253"/>
        <end position="280"/>
    </location>
</feature>
<proteinExistence type="inferred from homology"/>
<keyword evidence="4 11" id="KW-1133">Transmembrane helix</keyword>
<evidence type="ECO:0000256" key="6">
    <source>
        <dbReference type="ARBA" id="ARBA00023136"/>
    </source>
</evidence>
<evidence type="ECO:0000313" key="13">
    <source>
        <dbReference type="EMBL" id="WAQ96576.1"/>
    </source>
</evidence>
<evidence type="ECO:0000256" key="1">
    <source>
        <dbReference type="ARBA" id="ARBA00004141"/>
    </source>
</evidence>
<feature type="transmembrane region" description="Helical" evidence="11">
    <location>
        <begin position="81"/>
        <end position="105"/>
    </location>
</feature>
<sequence>MPSECSTNASLDTTSGHTLKWMELLLSISNKEKIRLCHYTMCENRVHHPLYLPCKHAFPDFYSEIELDRAYSQTLSSTSKAVLSFLLVAVMILSVSGNSLVVLTFIYNKHMRSVTNVFILSLAISDLMVTFTCIPVNMGTVLRVVWVFGDFGCKMMPCVTQFSVTCSSLTLCCIAFDRYYAIVHPLKLKLWQTTKRATILQVFVWVTSAATSIPYIFFYETDDISACHEFGEESKVVCKAADLKMFRKVMDTWVTLPVLFFGPFLFMSVIYTIICYQLWMQRPIGASRKTFDGRLKLKQKVIKMLIMVVLIFVVCESPLLLFNAASETNHLQLTQANITLRAFLQCLALSSTCWNPLVYAFMNEKFRVAFRTLVTCKKGKVYPVMLVRNNAMRMSTESRKTTSQLEATLPVGTQQTSETKV</sequence>
<dbReference type="InterPro" id="IPR017452">
    <property type="entry name" value="GPCR_Rhodpsn_7TM"/>
</dbReference>
<name>A0ABY7DIZ2_MYAAR</name>
<dbReference type="SUPFAM" id="SSF81321">
    <property type="entry name" value="Family A G protein-coupled receptor-like"/>
    <property type="match status" value="1"/>
</dbReference>
<evidence type="ECO:0000259" key="12">
    <source>
        <dbReference type="PROSITE" id="PS50262"/>
    </source>
</evidence>